<dbReference type="Proteomes" id="UP000008983">
    <property type="component" value="Unassembled WGS sequence"/>
</dbReference>
<proteinExistence type="predicted"/>
<dbReference type="STRING" id="857967.G0R5V7"/>
<evidence type="ECO:0000313" key="2">
    <source>
        <dbReference type="Proteomes" id="UP000008983"/>
    </source>
</evidence>
<dbReference type="AlphaFoldDB" id="G0R5V7"/>
<dbReference type="GeneID" id="14903158"/>
<dbReference type="eggNOG" id="KOG0245">
    <property type="taxonomic scope" value="Eukaryota"/>
</dbReference>
<name>G0R5V7_ICHMU</name>
<accession>G0R5V7</accession>
<dbReference type="OMA" id="MYNKHEN"/>
<evidence type="ECO:0000313" key="1">
    <source>
        <dbReference type="EMBL" id="EGR27134.1"/>
    </source>
</evidence>
<gene>
    <name evidence="1" type="ORF">IMG5_201590</name>
</gene>
<organism evidence="1 2">
    <name type="scientific">Ichthyophthirius multifiliis</name>
    <name type="common">White spot disease agent</name>
    <name type="synonym">Ich</name>
    <dbReference type="NCBI Taxonomy" id="5932"/>
    <lineage>
        <taxon>Eukaryota</taxon>
        <taxon>Sar</taxon>
        <taxon>Alveolata</taxon>
        <taxon>Ciliophora</taxon>
        <taxon>Intramacronucleata</taxon>
        <taxon>Oligohymenophorea</taxon>
        <taxon>Hymenostomatida</taxon>
        <taxon>Ophryoglenina</taxon>
        <taxon>Ichthyophthirius</taxon>
    </lineage>
</organism>
<sequence length="325" mass="37762">MKVSTSTQQQNAVVKNKFKDKNYLEHKLQKFLPKVLEINLIAKELKRNISLQAKIASDIDNQTSSLESQTSKIQIQVDNRELGQVYIWDQPKFNERYYLIKDLLEKYFETNELPALNSQNDPFYDPPEAHIIGSGYFKLLYLAYFMDSQIDLSLVGENGQCGTLSVSLIPCNETGDKNLAEEMENENSENIIEEPGQLLGKQLYFKIVISKAQLPELFCRDTYVEYTLMNQQGKMETYQTQKIIGKNSKPNYNYSKIHSYSYVTEEHLYYLQERNLVFKVLGLEEIKGEKLIQTQIPVEEEIEFANNALLQQTQKPQNKEDCNIF</sequence>
<keyword evidence="2" id="KW-1185">Reference proteome</keyword>
<dbReference type="OrthoDB" id="3176171at2759"/>
<dbReference type="RefSeq" id="XP_004024018.1">
    <property type="nucleotide sequence ID" value="XM_004023969.1"/>
</dbReference>
<dbReference type="InParanoid" id="G0R5V7"/>
<reference evidence="1 2" key="1">
    <citation type="submission" date="2011-07" db="EMBL/GenBank/DDBJ databases">
        <authorList>
            <person name="Coyne R."/>
            <person name="Brami D."/>
            <person name="Johnson J."/>
            <person name="Hostetler J."/>
            <person name="Hannick L."/>
            <person name="Clark T."/>
            <person name="Cassidy-Hanley D."/>
            <person name="Inman J."/>
        </authorList>
    </citation>
    <scope>NUCLEOTIDE SEQUENCE [LARGE SCALE GENOMIC DNA]</scope>
    <source>
        <strain evidence="1 2">G5</strain>
    </source>
</reference>
<protein>
    <submittedName>
        <fullName evidence="1">Kinesin motor domain protein</fullName>
    </submittedName>
</protein>
<dbReference type="EMBL" id="GL984387">
    <property type="protein sequence ID" value="EGR27134.1"/>
    <property type="molecule type" value="Genomic_DNA"/>
</dbReference>